<dbReference type="AlphaFoldDB" id="A0A914ZU22"/>
<sequence length="257" mass="29818">MVRERNLKSLRSFGFFLMVSLSCFLLIRLFEYSSSDRLPLADKSVESERASPTSSSSLSNTKLIVQWTNVFGSRVARANMNDCSFPPEISCRISSNRSRLNEAAAVVFHIWNEDFKIKDLPRRENRHVDQLYVFMTMEAPPNHNRTLIASLPSHFFNLSMTYRRDSDIPFPYGGYWIEPAIAKRLGFVPENLPYDEETILSGKRKPIFWLVSNCFTKSRREVAVKKLQQYVQISLLVHYVDFIPGKNKPLLVYFSQE</sequence>
<keyword evidence="11" id="KW-1185">Reference proteome</keyword>
<dbReference type="WBParaSite" id="PgB22_g026_t02">
    <property type="protein sequence ID" value="PgB22_g026_t02"/>
    <property type="gene ID" value="PgB22_g026"/>
</dbReference>
<name>A0A914ZU22_PARUN</name>
<feature type="domain" description="Fucosyltransferase N-terminal" evidence="10">
    <location>
        <begin position="60"/>
        <end position="173"/>
    </location>
</feature>
<evidence type="ECO:0000259" key="10">
    <source>
        <dbReference type="Pfam" id="PF17039"/>
    </source>
</evidence>
<dbReference type="InterPro" id="IPR001503">
    <property type="entry name" value="Glyco_trans_10"/>
</dbReference>
<dbReference type="PANTHER" id="PTHR48438:SF1">
    <property type="entry name" value="ALPHA-(1,3)-FUCOSYLTRANSFERASE C-RELATED"/>
    <property type="match status" value="1"/>
</dbReference>
<protein>
    <submittedName>
        <fullName evidence="12 13">Fucosyltransferase N-terminal domain-containing protein</fullName>
    </submittedName>
</protein>
<dbReference type="GO" id="GO:0032580">
    <property type="term" value="C:Golgi cisterna membrane"/>
    <property type="evidence" value="ECO:0007669"/>
    <property type="project" value="UniProtKB-SubCell"/>
</dbReference>
<keyword evidence="8" id="KW-0325">Glycoprotein</keyword>
<evidence type="ECO:0000256" key="7">
    <source>
        <dbReference type="ARBA" id="ARBA00023136"/>
    </source>
</evidence>
<dbReference type="GO" id="GO:0008417">
    <property type="term" value="F:fucosyltransferase activity"/>
    <property type="evidence" value="ECO:0007669"/>
    <property type="project" value="InterPro"/>
</dbReference>
<dbReference type="PANTHER" id="PTHR48438">
    <property type="entry name" value="ALPHA-(1,3)-FUCOSYLTRANSFERASE C-RELATED"/>
    <property type="match status" value="1"/>
</dbReference>
<dbReference type="SUPFAM" id="SSF53756">
    <property type="entry name" value="UDP-Glycosyltransferase/glycogen phosphorylase"/>
    <property type="match status" value="1"/>
</dbReference>
<dbReference type="PROSITE" id="PS51257">
    <property type="entry name" value="PROKAR_LIPOPROTEIN"/>
    <property type="match status" value="1"/>
</dbReference>
<dbReference type="Pfam" id="PF17039">
    <property type="entry name" value="Glyco_tran_10_N"/>
    <property type="match status" value="1"/>
</dbReference>
<keyword evidence="4" id="KW-0735">Signal-anchor</keyword>
<keyword evidence="5 9" id="KW-1133">Transmembrane helix</keyword>
<dbReference type="Gene3D" id="3.40.50.11660">
    <property type="entry name" value="Glycosyl transferase family 10, C-terminal domain"/>
    <property type="match status" value="1"/>
</dbReference>
<evidence type="ECO:0000256" key="1">
    <source>
        <dbReference type="ARBA" id="ARBA00004447"/>
    </source>
</evidence>
<dbReference type="InterPro" id="IPR031481">
    <property type="entry name" value="Glyco_tran_10_N"/>
</dbReference>
<comment type="subcellular location">
    <subcellularLocation>
        <location evidence="1">Golgi apparatus</location>
        <location evidence="1">Golgi stack membrane</location>
        <topology evidence="1">Single-pass type II membrane protein</topology>
    </subcellularLocation>
</comment>
<evidence type="ECO:0000256" key="8">
    <source>
        <dbReference type="ARBA" id="ARBA00023180"/>
    </source>
</evidence>
<dbReference type="WBParaSite" id="PgB22_g026_t01">
    <property type="protein sequence ID" value="PgB22_g026_t01"/>
    <property type="gene ID" value="PgB22_g026"/>
</dbReference>
<proteinExistence type="predicted"/>
<evidence type="ECO:0000313" key="11">
    <source>
        <dbReference type="Proteomes" id="UP000887569"/>
    </source>
</evidence>
<feature type="transmembrane region" description="Helical" evidence="9">
    <location>
        <begin position="12"/>
        <end position="30"/>
    </location>
</feature>
<keyword evidence="3 9" id="KW-0812">Transmembrane</keyword>
<organism evidence="11 13">
    <name type="scientific">Parascaris univalens</name>
    <name type="common">Nematode worm</name>
    <dbReference type="NCBI Taxonomy" id="6257"/>
    <lineage>
        <taxon>Eukaryota</taxon>
        <taxon>Metazoa</taxon>
        <taxon>Ecdysozoa</taxon>
        <taxon>Nematoda</taxon>
        <taxon>Chromadorea</taxon>
        <taxon>Rhabditida</taxon>
        <taxon>Spirurina</taxon>
        <taxon>Ascaridomorpha</taxon>
        <taxon>Ascaridoidea</taxon>
        <taxon>Ascarididae</taxon>
        <taxon>Parascaris</taxon>
    </lineage>
</organism>
<evidence type="ECO:0000256" key="9">
    <source>
        <dbReference type="SAM" id="Phobius"/>
    </source>
</evidence>
<keyword evidence="7 9" id="KW-0472">Membrane</keyword>
<comment type="pathway">
    <text evidence="2">Protein modification; protein glycosylation.</text>
</comment>
<evidence type="ECO:0000313" key="13">
    <source>
        <dbReference type="WBParaSite" id="PgB22_g026_t02"/>
    </source>
</evidence>
<evidence type="ECO:0000256" key="3">
    <source>
        <dbReference type="ARBA" id="ARBA00022692"/>
    </source>
</evidence>
<evidence type="ECO:0000256" key="5">
    <source>
        <dbReference type="ARBA" id="ARBA00022989"/>
    </source>
</evidence>
<evidence type="ECO:0000313" key="12">
    <source>
        <dbReference type="WBParaSite" id="PgB22_g026_t01"/>
    </source>
</evidence>
<accession>A0A914ZU22</accession>
<keyword evidence="6" id="KW-0333">Golgi apparatus</keyword>
<dbReference type="Proteomes" id="UP000887569">
    <property type="component" value="Unplaced"/>
</dbReference>
<dbReference type="InterPro" id="IPR038577">
    <property type="entry name" value="GT10-like_C_sf"/>
</dbReference>
<evidence type="ECO:0000256" key="4">
    <source>
        <dbReference type="ARBA" id="ARBA00022968"/>
    </source>
</evidence>
<evidence type="ECO:0000256" key="2">
    <source>
        <dbReference type="ARBA" id="ARBA00004922"/>
    </source>
</evidence>
<evidence type="ECO:0000256" key="6">
    <source>
        <dbReference type="ARBA" id="ARBA00023034"/>
    </source>
</evidence>
<reference evidence="12 13" key="1">
    <citation type="submission" date="2022-11" db="UniProtKB">
        <authorList>
            <consortium name="WormBaseParasite"/>
        </authorList>
    </citation>
    <scope>IDENTIFICATION</scope>
</reference>